<feature type="transmembrane region" description="Helical" evidence="1">
    <location>
        <begin position="44"/>
        <end position="65"/>
    </location>
</feature>
<dbReference type="HOGENOM" id="CLU_1355738_0_0_1"/>
<evidence type="ECO:0000313" key="2">
    <source>
        <dbReference type="EMBL" id="CAP39169.1"/>
    </source>
</evidence>
<dbReference type="GeneID" id="8580185"/>
<keyword evidence="1" id="KW-1133">Transmembrane helix</keyword>
<organism evidence="2 3">
    <name type="scientific">Caenorhabditis briggsae</name>
    <dbReference type="NCBI Taxonomy" id="6238"/>
    <lineage>
        <taxon>Eukaryota</taxon>
        <taxon>Metazoa</taxon>
        <taxon>Ecdysozoa</taxon>
        <taxon>Nematoda</taxon>
        <taxon>Chromadorea</taxon>
        <taxon>Rhabditida</taxon>
        <taxon>Rhabditina</taxon>
        <taxon>Rhabditomorpha</taxon>
        <taxon>Rhabditoidea</taxon>
        <taxon>Rhabditidae</taxon>
        <taxon>Peloderinae</taxon>
        <taxon>Caenorhabditis</taxon>
    </lineage>
</organism>
<dbReference type="PANTHER" id="PTHR35013:SF3">
    <property type="entry name" value="TRANSMEMBRANE PROTEIN"/>
    <property type="match status" value="1"/>
</dbReference>
<dbReference type="WormBase" id="CBG22617">
    <property type="protein sequence ID" value="CBP20448"/>
    <property type="gene ID" value="WBGene00041140"/>
</dbReference>
<feature type="transmembrane region" description="Helical" evidence="1">
    <location>
        <begin position="77"/>
        <end position="101"/>
    </location>
</feature>
<evidence type="ECO:0000256" key="1">
    <source>
        <dbReference type="SAM" id="Phobius"/>
    </source>
</evidence>
<sequence>MSNRAIQLKSPKLGCIPIRPFLILGSILGILITLSYLITGPPTVKNVICCALGAAFNVCLVYGAHKYNDKALKYCQMFLIFFMIISSLSICFMPVSVTSFISSDYHKYYKNTNAEASNEGTNKLLTNIFGESTLSEITGNISQQDSKEAAARKFLAGFIAGETVVLFCIFHILSSYMEYVMIKRLRKFIAARKGLHENETLA</sequence>
<keyword evidence="1" id="KW-0472">Membrane</keyword>
<evidence type="ECO:0000313" key="3">
    <source>
        <dbReference type="Proteomes" id="UP000008549"/>
    </source>
</evidence>
<dbReference type="Proteomes" id="UP000008549">
    <property type="component" value="Unassembled WGS sequence"/>
</dbReference>
<reference evidence="2 3" key="1">
    <citation type="journal article" date="2003" name="PLoS Biol.">
        <title>The genome sequence of Caenorhabditis briggsae: a platform for comparative genomics.</title>
        <authorList>
            <person name="Stein L.D."/>
            <person name="Bao Z."/>
            <person name="Blasiar D."/>
            <person name="Blumenthal T."/>
            <person name="Brent M.R."/>
            <person name="Chen N."/>
            <person name="Chinwalla A."/>
            <person name="Clarke L."/>
            <person name="Clee C."/>
            <person name="Coghlan A."/>
            <person name="Coulson A."/>
            <person name="D'Eustachio P."/>
            <person name="Fitch D.H."/>
            <person name="Fulton L.A."/>
            <person name="Fulton R.E."/>
            <person name="Griffiths-Jones S."/>
            <person name="Harris T.W."/>
            <person name="Hillier L.W."/>
            <person name="Kamath R."/>
            <person name="Kuwabara P.E."/>
            <person name="Mardis E.R."/>
            <person name="Marra M.A."/>
            <person name="Miner T.L."/>
            <person name="Minx P."/>
            <person name="Mullikin J.C."/>
            <person name="Plumb R.W."/>
            <person name="Rogers J."/>
            <person name="Schein J.E."/>
            <person name="Sohrmann M."/>
            <person name="Spieth J."/>
            <person name="Stajich J.E."/>
            <person name="Wei C."/>
            <person name="Willey D."/>
            <person name="Wilson R.K."/>
            <person name="Durbin R."/>
            <person name="Waterston R.H."/>
        </authorList>
    </citation>
    <scope>NUCLEOTIDE SEQUENCE [LARGE SCALE GENOMIC DNA]</scope>
    <source>
        <strain evidence="2 3">AF16</strain>
    </source>
</reference>
<dbReference type="InterPro" id="IPR024483">
    <property type="entry name" value="Glam1"/>
</dbReference>
<proteinExistence type="predicted"/>
<reference evidence="2 3" key="2">
    <citation type="journal article" date="2011" name="PLoS Genet.">
        <title>Caenorhabditis briggsae recombinant inbred line genotypes reveal inter-strain incompatibility and the evolution of recombination.</title>
        <authorList>
            <person name="Ross J.A."/>
            <person name="Koboldt D.C."/>
            <person name="Staisch J.E."/>
            <person name="Chamberlin H.M."/>
            <person name="Gupta B.P."/>
            <person name="Miller R.D."/>
            <person name="Baird S.E."/>
            <person name="Haag E.S."/>
        </authorList>
    </citation>
    <scope>NUCLEOTIDE SEQUENCE [LARGE SCALE GENOMIC DNA]</scope>
    <source>
        <strain evidence="2 3">AF16</strain>
    </source>
</reference>
<protein>
    <submittedName>
        <fullName evidence="2">Protein CBG22617</fullName>
    </submittedName>
</protein>
<accession>A8Y2P4</accession>
<feature type="transmembrane region" description="Helical" evidence="1">
    <location>
        <begin position="21"/>
        <end position="38"/>
    </location>
</feature>
<dbReference type="RefSeq" id="XP_002638188.1">
    <property type="nucleotide sequence ID" value="XM_002638142.1"/>
</dbReference>
<dbReference type="InParanoid" id="A8Y2P4"/>
<dbReference type="Pfam" id="PF10912">
    <property type="entry name" value="Glam1"/>
    <property type="match status" value="1"/>
</dbReference>
<name>A8Y2P4_CAEBR</name>
<dbReference type="PANTHER" id="PTHR35013">
    <property type="entry name" value="PROTEIN CBG22618-RELATED"/>
    <property type="match status" value="1"/>
</dbReference>
<keyword evidence="3" id="KW-1185">Reference proteome</keyword>
<dbReference type="AlphaFoldDB" id="A8Y2P4"/>
<dbReference type="KEGG" id="cbr:CBG_22617"/>
<feature type="transmembrane region" description="Helical" evidence="1">
    <location>
        <begin position="154"/>
        <end position="177"/>
    </location>
</feature>
<keyword evidence="1" id="KW-0812">Transmembrane</keyword>
<dbReference type="EMBL" id="HE600969">
    <property type="protein sequence ID" value="CAP39169.1"/>
    <property type="molecule type" value="Genomic_DNA"/>
</dbReference>
<evidence type="ECO:0000313" key="4">
    <source>
        <dbReference type="WormBase" id="CBG22617"/>
    </source>
</evidence>
<gene>
    <name evidence="2 4" type="ORF">CBG22617</name>
    <name evidence="2" type="ORF">CBG_22617</name>
</gene>
<dbReference type="CTD" id="8580185"/>
<dbReference type="eggNOG" id="ENOG502TJ2Y">
    <property type="taxonomic scope" value="Eukaryota"/>
</dbReference>